<evidence type="ECO:0000313" key="2">
    <source>
        <dbReference type="Proteomes" id="UP000515163"/>
    </source>
</evidence>
<dbReference type="KEGG" id="aten:116294878"/>
<proteinExistence type="predicted"/>
<organism evidence="2 3">
    <name type="scientific">Actinia tenebrosa</name>
    <name type="common">Australian red waratah sea anemone</name>
    <dbReference type="NCBI Taxonomy" id="6105"/>
    <lineage>
        <taxon>Eukaryota</taxon>
        <taxon>Metazoa</taxon>
        <taxon>Cnidaria</taxon>
        <taxon>Anthozoa</taxon>
        <taxon>Hexacorallia</taxon>
        <taxon>Actiniaria</taxon>
        <taxon>Actiniidae</taxon>
        <taxon>Actinia</taxon>
    </lineage>
</organism>
<evidence type="ECO:0000259" key="1">
    <source>
        <dbReference type="PROSITE" id="PS50994"/>
    </source>
</evidence>
<dbReference type="InterPro" id="IPR036397">
    <property type="entry name" value="RNaseH_sf"/>
</dbReference>
<dbReference type="PANTHER" id="PTHR37984">
    <property type="entry name" value="PROTEIN CBG26694"/>
    <property type="match status" value="1"/>
</dbReference>
<keyword evidence="2" id="KW-1185">Reference proteome</keyword>
<dbReference type="GO" id="GO:0003676">
    <property type="term" value="F:nucleic acid binding"/>
    <property type="evidence" value="ECO:0007669"/>
    <property type="project" value="InterPro"/>
</dbReference>
<protein>
    <submittedName>
        <fullName evidence="3">Uncharacterized protein LOC116294878</fullName>
    </submittedName>
</protein>
<dbReference type="AlphaFoldDB" id="A0A6P8HT70"/>
<dbReference type="Gene3D" id="3.30.420.10">
    <property type="entry name" value="Ribonuclease H-like superfamily/Ribonuclease H"/>
    <property type="match status" value="1"/>
</dbReference>
<gene>
    <name evidence="3" type="primary">LOC116294878</name>
</gene>
<sequence>MILVDSCMSSKYVRKKRERGKRRQSSIPDDIYNALIKIVEGQQLPPVKIRTEAENNAIVRFWRSKGDITLKIENGKKLLYCKGRRLLRSSEINNVVTEQFHRTKGSGAAKIVYSLRDNLIGLSRKKVQEILNSDKFHYKRNAKFYNKATLNPIRARDVQSRHHIDLMDLGKSGMQICVAASYGGKEQPRIAKALRDIYYGHGPPRVIQCDQGTEFKGAIRKLCQRFEIKIICGRPYHPQSQGKVERSDKTLRAKMEYDLAKMCDEGINWARGLPIYQRILNEDPKE</sequence>
<dbReference type="PANTHER" id="PTHR37984:SF5">
    <property type="entry name" value="PROTEIN NYNRIN-LIKE"/>
    <property type="match status" value="1"/>
</dbReference>
<reference evidence="3" key="1">
    <citation type="submission" date="2025-08" db="UniProtKB">
        <authorList>
            <consortium name="RefSeq"/>
        </authorList>
    </citation>
    <scope>IDENTIFICATION</scope>
    <source>
        <tissue evidence="3">Tentacle</tissue>
    </source>
</reference>
<dbReference type="PROSITE" id="PS50994">
    <property type="entry name" value="INTEGRASE"/>
    <property type="match status" value="1"/>
</dbReference>
<feature type="domain" description="Integrase catalytic" evidence="1">
    <location>
        <begin position="190"/>
        <end position="286"/>
    </location>
</feature>
<dbReference type="InterPro" id="IPR001584">
    <property type="entry name" value="Integrase_cat-core"/>
</dbReference>
<dbReference type="InParanoid" id="A0A6P8HT70"/>
<dbReference type="SUPFAM" id="SSF53098">
    <property type="entry name" value="Ribonuclease H-like"/>
    <property type="match status" value="1"/>
</dbReference>
<evidence type="ECO:0000313" key="3">
    <source>
        <dbReference type="RefSeq" id="XP_031558423.1"/>
    </source>
</evidence>
<dbReference type="RefSeq" id="XP_031558423.1">
    <property type="nucleotide sequence ID" value="XM_031702563.1"/>
</dbReference>
<dbReference type="OrthoDB" id="5974985at2759"/>
<dbReference type="GeneID" id="116294878"/>
<name>A0A6P8HT70_ACTTE</name>
<dbReference type="Proteomes" id="UP000515163">
    <property type="component" value="Unplaced"/>
</dbReference>
<dbReference type="GO" id="GO:0015074">
    <property type="term" value="P:DNA integration"/>
    <property type="evidence" value="ECO:0007669"/>
    <property type="project" value="InterPro"/>
</dbReference>
<dbReference type="InterPro" id="IPR050951">
    <property type="entry name" value="Retrovirus_Pol_polyprotein"/>
</dbReference>
<feature type="non-terminal residue" evidence="3">
    <location>
        <position position="286"/>
    </location>
</feature>
<accession>A0A6P8HT70</accession>
<dbReference type="InterPro" id="IPR012337">
    <property type="entry name" value="RNaseH-like_sf"/>
</dbReference>